<evidence type="ECO:0000313" key="2">
    <source>
        <dbReference type="EMBL" id="MFD2463128.1"/>
    </source>
</evidence>
<accession>A0ABW5GQG7</accession>
<feature type="region of interest" description="Disordered" evidence="1">
    <location>
        <begin position="30"/>
        <end position="53"/>
    </location>
</feature>
<name>A0ABW5GQG7_9PSEU</name>
<reference evidence="3" key="1">
    <citation type="journal article" date="2019" name="Int. J. Syst. Evol. Microbiol.">
        <title>The Global Catalogue of Microorganisms (GCM) 10K type strain sequencing project: providing services to taxonomists for standard genome sequencing and annotation.</title>
        <authorList>
            <consortium name="The Broad Institute Genomics Platform"/>
            <consortium name="The Broad Institute Genome Sequencing Center for Infectious Disease"/>
            <person name="Wu L."/>
            <person name="Ma J."/>
        </authorList>
    </citation>
    <scope>NUCLEOTIDE SEQUENCE [LARGE SCALE GENOMIC DNA]</scope>
    <source>
        <strain evidence="3">CGMCC 4.7643</strain>
    </source>
</reference>
<gene>
    <name evidence="2" type="ORF">ACFSYJ_31270</name>
</gene>
<protein>
    <recommendedName>
        <fullName evidence="4">DUF4878 domain-containing protein</fullName>
    </recommendedName>
</protein>
<feature type="compositionally biased region" description="Pro residues" evidence="1">
    <location>
        <begin position="30"/>
        <end position="42"/>
    </location>
</feature>
<evidence type="ECO:0000256" key="1">
    <source>
        <dbReference type="SAM" id="MobiDB-lite"/>
    </source>
</evidence>
<organism evidence="2 3">
    <name type="scientific">Amycolatopsis samaneae</name>
    <dbReference type="NCBI Taxonomy" id="664691"/>
    <lineage>
        <taxon>Bacteria</taxon>
        <taxon>Bacillati</taxon>
        <taxon>Actinomycetota</taxon>
        <taxon>Actinomycetes</taxon>
        <taxon>Pseudonocardiales</taxon>
        <taxon>Pseudonocardiaceae</taxon>
        <taxon>Amycolatopsis</taxon>
    </lineage>
</organism>
<evidence type="ECO:0008006" key="4">
    <source>
        <dbReference type="Google" id="ProtNLM"/>
    </source>
</evidence>
<feature type="compositionally biased region" description="Low complexity" evidence="1">
    <location>
        <begin position="43"/>
        <end position="53"/>
    </location>
</feature>
<dbReference type="RefSeq" id="WP_345392340.1">
    <property type="nucleotide sequence ID" value="NZ_BAABHG010000005.1"/>
</dbReference>
<dbReference type="EMBL" id="JBHUKU010000020">
    <property type="protein sequence ID" value="MFD2463128.1"/>
    <property type="molecule type" value="Genomic_DNA"/>
</dbReference>
<sequence length="148" mass="14973">MKRQLVAGAVLLGAVAAGAVAGLLLVAPSGPDPEPRPSPVPSPTTESPAPPGADVAAVNVVAKAIADAITRHDSAAYGKLTCRPQTAEALTALQRTWDAAGEVTATLPKPPDIRGESATVVVHVEGAAGLKNTPFPLHRIDGRWCVPG</sequence>
<dbReference type="Proteomes" id="UP001597419">
    <property type="component" value="Unassembled WGS sequence"/>
</dbReference>
<comment type="caution">
    <text evidence="2">The sequence shown here is derived from an EMBL/GenBank/DDBJ whole genome shotgun (WGS) entry which is preliminary data.</text>
</comment>
<evidence type="ECO:0000313" key="3">
    <source>
        <dbReference type="Proteomes" id="UP001597419"/>
    </source>
</evidence>
<proteinExistence type="predicted"/>
<keyword evidence="3" id="KW-1185">Reference proteome</keyword>